<organism evidence="3 4">
    <name type="scientific">Mycena metata</name>
    <dbReference type="NCBI Taxonomy" id="1033252"/>
    <lineage>
        <taxon>Eukaryota</taxon>
        <taxon>Fungi</taxon>
        <taxon>Dikarya</taxon>
        <taxon>Basidiomycota</taxon>
        <taxon>Agaricomycotina</taxon>
        <taxon>Agaricomycetes</taxon>
        <taxon>Agaricomycetidae</taxon>
        <taxon>Agaricales</taxon>
        <taxon>Marasmiineae</taxon>
        <taxon>Mycenaceae</taxon>
        <taxon>Mycena</taxon>
    </lineage>
</organism>
<dbReference type="InterPro" id="IPR037231">
    <property type="entry name" value="NAP-like_sf"/>
</dbReference>
<comment type="similarity">
    <text evidence="1 2">Belongs to the nucleosome assembly protein (NAP) family.</text>
</comment>
<dbReference type="EMBL" id="JARKIB010000427">
    <property type="protein sequence ID" value="KAJ7709129.1"/>
    <property type="molecule type" value="Genomic_DNA"/>
</dbReference>
<comment type="caution">
    <text evidence="3">The sequence shown here is derived from an EMBL/GenBank/DDBJ whole genome shotgun (WGS) entry which is preliminary data.</text>
</comment>
<evidence type="ECO:0000256" key="2">
    <source>
        <dbReference type="RuleBase" id="RU003876"/>
    </source>
</evidence>
<evidence type="ECO:0000313" key="4">
    <source>
        <dbReference type="Proteomes" id="UP001215598"/>
    </source>
</evidence>
<dbReference type="PANTHER" id="PTHR11875">
    <property type="entry name" value="TESTIS-SPECIFIC Y-ENCODED PROTEIN"/>
    <property type="match status" value="1"/>
</dbReference>
<name>A0AAD7H0I3_9AGAR</name>
<accession>A0AAD7H0I3</accession>
<dbReference type="Pfam" id="PF00956">
    <property type="entry name" value="NAP"/>
    <property type="match status" value="1"/>
</dbReference>
<dbReference type="Proteomes" id="UP001215598">
    <property type="component" value="Unassembled WGS sequence"/>
</dbReference>
<dbReference type="GO" id="GO:0005634">
    <property type="term" value="C:nucleus"/>
    <property type="evidence" value="ECO:0007669"/>
    <property type="project" value="InterPro"/>
</dbReference>
<dbReference type="GO" id="GO:0006334">
    <property type="term" value="P:nucleosome assembly"/>
    <property type="evidence" value="ECO:0007669"/>
    <property type="project" value="InterPro"/>
</dbReference>
<keyword evidence="4" id="KW-1185">Reference proteome</keyword>
<gene>
    <name evidence="3" type="ORF">B0H16DRAFT_1822291</name>
</gene>
<dbReference type="AlphaFoldDB" id="A0AAD7H0I3"/>
<evidence type="ECO:0000313" key="3">
    <source>
        <dbReference type="EMBL" id="KAJ7709129.1"/>
    </source>
</evidence>
<sequence>MPYPISNAYLTSPQYLSLQKLLYAGATPSSPGPQRLRGEEYEPITKLREDEEEAGELQFLGFIFVLFSHADEDALKDAECDDPAAPKGIPTFWLTALRNHPGLAEVITERDAEALASLKDVTLEYLEKEGGSYAAEPGFIITFHWDTAANPFFKRGGDFTYNRAVGSRIAWKEEQDLTRVWEIKKQRNKNTNRARIIHKSHPAQSFFNFSSPLVMPNEEVSAEPLGAAVEVMEVVRELAHDLQDGGEHGIPYTGGGQGCIAEESQSARVGQNARVHYPLHMDDVTAAPAILSRRCPLHLHEGCMKDDITRKHMINKVKEGLQAIHDIQMAFESVYGLLAKVDAQRFTGSDSNVIQEFASTWRGYSDAFTASLRQTETLAAKGKAAIDTFVNTIVPILHSTSMSVDDKKKRLDFFITNMDQNGQNDQDIDALP</sequence>
<dbReference type="Gene3D" id="3.30.1120.90">
    <property type="entry name" value="Nucleosome assembly protein"/>
    <property type="match status" value="1"/>
</dbReference>
<dbReference type="SUPFAM" id="SSF143113">
    <property type="entry name" value="NAP-like"/>
    <property type="match status" value="1"/>
</dbReference>
<dbReference type="InterPro" id="IPR002164">
    <property type="entry name" value="NAP_family"/>
</dbReference>
<evidence type="ECO:0000256" key="1">
    <source>
        <dbReference type="ARBA" id="ARBA00009947"/>
    </source>
</evidence>
<reference evidence="3" key="1">
    <citation type="submission" date="2023-03" db="EMBL/GenBank/DDBJ databases">
        <title>Massive genome expansion in bonnet fungi (Mycena s.s.) driven by repeated elements and novel gene families across ecological guilds.</title>
        <authorList>
            <consortium name="Lawrence Berkeley National Laboratory"/>
            <person name="Harder C.B."/>
            <person name="Miyauchi S."/>
            <person name="Viragh M."/>
            <person name="Kuo A."/>
            <person name="Thoen E."/>
            <person name="Andreopoulos B."/>
            <person name="Lu D."/>
            <person name="Skrede I."/>
            <person name="Drula E."/>
            <person name="Henrissat B."/>
            <person name="Morin E."/>
            <person name="Kohler A."/>
            <person name="Barry K."/>
            <person name="LaButti K."/>
            <person name="Morin E."/>
            <person name="Salamov A."/>
            <person name="Lipzen A."/>
            <person name="Mereny Z."/>
            <person name="Hegedus B."/>
            <person name="Baldrian P."/>
            <person name="Stursova M."/>
            <person name="Weitz H."/>
            <person name="Taylor A."/>
            <person name="Grigoriev I.V."/>
            <person name="Nagy L.G."/>
            <person name="Martin F."/>
            <person name="Kauserud H."/>
        </authorList>
    </citation>
    <scope>NUCLEOTIDE SEQUENCE</scope>
    <source>
        <strain evidence="3">CBHHK182m</strain>
    </source>
</reference>
<proteinExistence type="inferred from homology"/>
<protein>
    <submittedName>
        <fullName evidence="3">Uncharacterized protein</fullName>
    </submittedName>
</protein>